<dbReference type="Proteomes" id="UP001625374">
    <property type="component" value="Unassembled WGS sequence"/>
</dbReference>
<evidence type="ECO:0000256" key="3">
    <source>
        <dbReference type="SAM" id="SignalP"/>
    </source>
</evidence>
<dbReference type="Gene3D" id="2.60.40.1140">
    <property type="entry name" value="Collagen-binding surface protein Cna, B-type domain"/>
    <property type="match status" value="2"/>
</dbReference>
<organism evidence="5 6">
    <name type="scientific">Marinilactibacillus psychrotolerans</name>
    <dbReference type="NCBI Taxonomy" id="191770"/>
    <lineage>
        <taxon>Bacteria</taxon>
        <taxon>Bacillati</taxon>
        <taxon>Bacillota</taxon>
        <taxon>Bacilli</taxon>
        <taxon>Lactobacillales</taxon>
        <taxon>Carnobacteriaceae</taxon>
        <taxon>Marinilactibacillus</taxon>
    </lineage>
</organism>
<feature type="transmembrane region" description="Helical" evidence="2">
    <location>
        <begin position="395"/>
        <end position="412"/>
    </location>
</feature>
<proteinExistence type="predicted"/>
<dbReference type="Pfam" id="PF05738">
    <property type="entry name" value="Cna_B"/>
    <property type="match status" value="2"/>
</dbReference>
<feature type="domain" description="CNA-B" evidence="4">
    <location>
        <begin position="194"/>
        <end position="273"/>
    </location>
</feature>
<evidence type="ECO:0000313" key="6">
    <source>
        <dbReference type="Proteomes" id="UP001625374"/>
    </source>
</evidence>
<gene>
    <name evidence="5" type="ORF">ACEN37_10970</name>
</gene>
<dbReference type="InterPro" id="IPR008454">
    <property type="entry name" value="Collagen-bd_Cna-like_B-typ_dom"/>
</dbReference>
<comment type="caution">
    <text evidence="5">The sequence shown here is derived from an EMBL/GenBank/DDBJ whole genome shotgun (WGS) entry which is preliminary data.</text>
</comment>
<keyword evidence="2" id="KW-0812">Transmembrane</keyword>
<feature type="region of interest" description="Disordered" evidence="1">
    <location>
        <begin position="268"/>
        <end position="301"/>
    </location>
</feature>
<dbReference type="RefSeq" id="WP_407143695.1">
    <property type="nucleotide sequence ID" value="NZ_JBGQQI010000046.1"/>
</dbReference>
<evidence type="ECO:0000259" key="4">
    <source>
        <dbReference type="Pfam" id="PF05738"/>
    </source>
</evidence>
<evidence type="ECO:0000256" key="2">
    <source>
        <dbReference type="SAM" id="Phobius"/>
    </source>
</evidence>
<keyword evidence="2" id="KW-1133">Transmembrane helix</keyword>
<keyword evidence="3" id="KW-0732">Signal</keyword>
<feature type="compositionally biased region" description="Basic and acidic residues" evidence="1">
    <location>
        <begin position="286"/>
        <end position="300"/>
    </location>
</feature>
<evidence type="ECO:0000256" key="1">
    <source>
        <dbReference type="SAM" id="MobiDB-lite"/>
    </source>
</evidence>
<dbReference type="CDD" id="cd00222">
    <property type="entry name" value="CollagenBindB"/>
    <property type="match status" value="1"/>
</dbReference>
<feature type="signal peptide" evidence="3">
    <location>
        <begin position="1"/>
        <end position="27"/>
    </location>
</feature>
<dbReference type="SUPFAM" id="SSF49478">
    <property type="entry name" value="Cna protein B-type domain"/>
    <property type="match status" value="2"/>
</dbReference>
<feature type="chain" id="PRO_5047543242" evidence="3">
    <location>
        <begin position="28"/>
        <end position="423"/>
    </location>
</feature>
<feature type="domain" description="CNA-B" evidence="4">
    <location>
        <begin position="306"/>
        <end position="383"/>
    </location>
</feature>
<reference evidence="5 6" key="1">
    <citation type="submission" date="2024-08" db="EMBL/GenBank/DDBJ databases">
        <authorList>
            <person name="Arias E."/>
        </authorList>
    </citation>
    <scope>NUCLEOTIDE SEQUENCE [LARGE SCALE GENOMIC DNA]</scope>
    <source>
        <strain evidence="5 6">FAM 24106</strain>
    </source>
</reference>
<evidence type="ECO:0000313" key="5">
    <source>
        <dbReference type="EMBL" id="MFL2103779.1"/>
    </source>
</evidence>
<dbReference type="EMBL" id="JBGQQK010000041">
    <property type="protein sequence ID" value="MFL2103779.1"/>
    <property type="molecule type" value="Genomic_DNA"/>
</dbReference>
<accession>A0ABW8UMS0</accession>
<name>A0ABW8UMS0_9LACT</name>
<keyword evidence="2" id="KW-0472">Membrane</keyword>
<protein>
    <submittedName>
        <fullName evidence="5">Cna B-type domain-containing protein</fullName>
    </submittedName>
</protein>
<sequence>MKKTIQKSFSLLVVLLLSLTAALPVLAEGKVTFDDNELIVFEPGSYYSASDLFDGFKKVMPGDEKKETITVSNENEEFDYLKVYMRALPHDEEGNPLSEKVAESGETIETMEEFLSQLSMTVYNGEEKIFDAPANEIGGLRENVYLGKLAQNESLDLTVELSVPIDLDNEYANRVGEIDWIFLVEGFDMEDSTVTVRKLWEDTGENRPDSILVELLEDETVSEEIELNAENQWTFTWTDLDEKSEWLVREVEVPKNYEVSYSKEGHITTITNTEKKKETPPSTPEEPEKPNEPEELEKPMDPVSLKVIKEWDGRKEEQPQSVEITLFDGKKAVETVQLGDWNNWSHEWTELDGEGDWNALETVIPKGYTPLYRVNEEGLVITNAETLIQTGQLNWPIWLLVIAGISFIFFGYKMRGKEDSVQA</sequence>
<keyword evidence="6" id="KW-1185">Reference proteome</keyword>